<dbReference type="AlphaFoldDB" id="A0A4R7PZI6"/>
<evidence type="ECO:0000313" key="2">
    <source>
        <dbReference type="EMBL" id="TDU39852.1"/>
    </source>
</evidence>
<organism evidence="2 3">
    <name type="scientific">Gelidibacter sediminis</name>
    <dbReference type="NCBI Taxonomy" id="1608710"/>
    <lineage>
        <taxon>Bacteria</taxon>
        <taxon>Pseudomonadati</taxon>
        <taxon>Bacteroidota</taxon>
        <taxon>Flavobacteriia</taxon>
        <taxon>Flavobacteriales</taxon>
        <taxon>Flavobacteriaceae</taxon>
        <taxon>Gelidibacter</taxon>
    </lineage>
</organism>
<feature type="transmembrane region" description="Helical" evidence="1">
    <location>
        <begin position="72"/>
        <end position="93"/>
    </location>
</feature>
<keyword evidence="1" id="KW-1133">Transmembrane helix</keyword>
<dbReference type="RefSeq" id="WP_133757904.1">
    <property type="nucleotide sequence ID" value="NZ_SOBW01000008.1"/>
</dbReference>
<reference evidence="2 3" key="1">
    <citation type="submission" date="2019-03" db="EMBL/GenBank/DDBJ databases">
        <title>Genomic Encyclopedia of Archaeal and Bacterial Type Strains, Phase II (KMG-II): from individual species to whole genera.</title>
        <authorList>
            <person name="Goeker M."/>
        </authorList>
    </citation>
    <scope>NUCLEOTIDE SEQUENCE [LARGE SCALE GENOMIC DNA]</scope>
    <source>
        <strain evidence="2 3">DSM 28135</strain>
    </source>
</reference>
<dbReference type="PROSITE" id="PS51257">
    <property type="entry name" value="PROKAR_LIPOPROTEIN"/>
    <property type="match status" value="1"/>
</dbReference>
<dbReference type="OrthoDB" id="1467832at2"/>
<gene>
    <name evidence="2" type="ORF">BXY82_1885</name>
</gene>
<evidence type="ECO:0000313" key="3">
    <source>
        <dbReference type="Proteomes" id="UP000294689"/>
    </source>
</evidence>
<feature type="transmembrane region" description="Helical" evidence="1">
    <location>
        <begin position="45"/>
        <end position="66"/>
    </location>
</feature>
<accession>A0A4R7PZI6</accession>
<name>A0A4R7PZI6_9FLAO</name>
<keyword evidence="1" id="KW-0812">Transmembrane</keyword>
<feature type="transmembrane region" description="Helical" evidence="1">
    <location>
        <begin position="15"/>
        <end position="38"/>
    </location>
</feature>
<protein>
    <submittedName>
        <fullName evidence="2">Uncharacterized protein</fullName>
    </submittedName>
</protein>
<sequence>MTLYTKGLEDFKEHLTLYVPLSIIFQSCIGSIAAMLILMNSSSTFHFLDLTMVVVFAMAYNGSLYAQMKPKIVFNLFIATVLVHITFIVINLLRMA</sequence>
<dbReference type="EMBL" id="SOBW01000008">
    <property type="protein sequence ID" value="TDU39852.1"/>
    <property type="molecule type" value="Genomic_DNA"/>
</dbReference>
<keyword evidence="1" id="KW-0472">Membrane</keyword>
<proteinExistence type="predicted"/>
<dbReference type="Proteomes" id="UP000294689">
    <property type="component" value="Unassembled WGS sequence"/>
</dbReference>
<comment type="caution">
    <text evidence="2">The sequence shown here is derived from an EMBL/GenBank/DDBJ whole genome shotgun (WGS) entry which is preliminary data.</text>
</comment>
<evidence type="ECO:0000256" key="1">
    <source>
        <dbReference type="SAM" id="Phobius"/>
    </source>
</evidence>
<keyword evidence="3" id="KW-1185">Reference proteome</keyword>